<organism evidence="5 6">
    <name type="scientific">Ceratodon purpureus</name>
    <name type="common">Fire moss</name>
    <name type="synonym">Dicranum purpureum</name>
    <dbReference type="NCBI Taxonomy" id="3225"/>
    <lineage>
        <taxon>Eukaryota</taxon>
        <taxon>Viridiplantae</taxon>
        <taxon>Streptophyta</taxon>
        <taxon>Embryophyta</taxon>
        <taxon>Bryophyta</taxon>
        <taxon>Bryophytina</taxon>
        <taxon>Bryopsida</taxon>
        <taxon>Dicranidae</taxon>
        <taxon>Pseudoditrichales</taxon>
        <taxon>Ditrichaceae</taxon>
        <taxon>Ceratodon</taxon>
    </lineage>
</organism>
<feature type="domain" description="Alcohol dehydrogenase-like N-terminal" evidence="4">
    <location>
        <begin position="16"/>
        <end position="107"/>
    </location>
</feature>
<feature type="compositionally biased region" description="Polar residues" evidence="3">
    <location>
        <begin position="156"/>
        <end position="171"/>
    </location>
</feature>
<dbReference type="PANTHER" id="PTHR44573:SF1">
    <property type="entry name" value="NADPH-DEPENDENT ALKENAL_ONE OXIDOREDUCTASE, CHLOROPLASTIC"/>
    <property type="match status" value="1"/>
</dbReference>
<dbReference type="InterPro" id="IPR011032">
    <property type="entry name" value="GroES-like_sf"/>
</dbReference>
<keyword evidence="2" id="KW-0560">Oxidoreductase</keyword>
<evidence type="ECO:0000256" key="3">
    <source>
        <dbReference type="SAM" id="MobiDB-lite"/>
    </source>
</evidence>
<accession>A0A8T0HV06</accession>
<feature type="region of interest" description="Disordered" evidence="3">
    <location>
        <begin position="146"/>
        <end position="171"/>
    </location>
</feature>
<gene>
    <name evidence="5" type="ORF">KC19_VG251900</name>
</gene>
<keyword evidence="6" id="KW-1185">Reference proteome</keyword>
<comment type="caution">
    <text evidence="5">The sequence shown here is derived from an EMBL/GenBank/DDBJ whole genome shotgun (WGS) entry which is preliminary data.</text>
</comment>
<dbReference type="PANTHER" id="PTHR44573">
    <property type="entry name" value="NADPH-DEPENDENT ALKENAL/ONE OXIDOREDUCTASE, CHLOROPLASTIC"/>
    <property type="match status" value="1"/>
</dbReference>
<reference evidence="5" key="1">
    <citation type="submission" date="2020-06" db="EMBL/GenBank/DDBJ databases">
        <title>WGS assembly of Ceratodon purpureus strain R40.</title>
        <authorList>
            <person name="Carey S.B."/>
            <person name="Jenkins J."/>
            <person name="Shu S."/>
            <person name="Lovell J.T."/>
            <person name="Sreedasyam A."/>
            <person name="Maumus F."/>
            <person name="Tiley G.P."/>
            <person name="Fernandez-Pozo N."/>
            <person name="Barry K."/>
            <person name="Chen C."/>
            <person name="Wang M."/>
            <person name="Lipzen A."/>
            <person name="Daum C."/>
            <person name="Saski C.A."/>
            <person name="Payton A.C."/>
            <person name="Mcbreen J.C."/>
            <person name="Conrad R.E."/>
            <person name="Kollar L.M."/>
            <person name="Olsson S."/>
            <person name="Huttunen S."/>
            <person name="Landis J.B."/>
            <person name="Wickett N.J."/>
            <person name="Johnson M.G."/>
            <person name="Rensing S.A."/>
            <person name="Grimwood J."/>
            <person name="Schmutz J."/>
            <person name="Mcdaniel S.F."/>
        </authorList>
    </citation>
    <scope>NUCLEOTIDE SEQUENCE</scope>
    <source>
        <strain evidence="5">R40</strain>
    </source>
</reference>
<dbReference type="SUPFAM" id="SSF50129">
    <property type="entry name" value="GroES-like"/>
    <property type="match status" value="1"/>
</dbReference>
<evidence type="ECO:0000259" key="4">
    <source>
        <dbReference type="Pfam" id="PF08240"/>
    </source>
</evidence>
<evidence type="ECO:0000256" key="2">
    <source>
        <dbReference type="ARBA" id="ARBA00023002"/>
    </source>
</evidence>
<evidence type="ECO:0000313" key="5">
    <source>
        <dbReference type="EMBL" id="KAG0574298.1"/>
    </source>
</evidence>
<dbReference type="Proteomes" id="UP000822688">
    <property type="component" value="Chromosome V"/>
</dbReference>
<comment type="similarity">
    <text evidence="1">Belongs to the zinc-containing alcohol dehydrogenase family. Quinone oxidoreductase subfamily.</text>
</comment>
<dbReference type="Gene3D" id="3.40.50.720">
    <property type="entry name" value="NAD(P)-binding Rossmann-like Domain"/>
    <property type="match status" value="1"/>
</dbReference>
<dbReference type="InterPro" id="IPR013154">
    <property type="entry name" value="ADH-like_N"/>
</dbReference>
<dbReference type="Gene3D" id="3.90.180.10">
    <property type="entry name" value="Medium-chain alcohol dehydrogenases, catalytic domain"/>
    <property type="match status" value="1"/>
</dbReference>
<dbReference type="InterPro" id="IPR044626">
    <property type="entry name" value="AOR-like"/>
</dbReference>
<dbReference type="AlphaFoldDB" id="A0A8T0HV06"/>
<name>A0A8T0HV06_CERPU</name>
<evidence type="ECO:0000256" key="1">
    <source>
        <dbReference type="ARBA" id="ARBA00010371"/>
    </source>
</evidence>
<dbReference type="EMBL" id="CM026426">
    <property type="protein sequence ID" value="KAG0574298.1"/>
    <property type="molecule type" value="Genomic_DNA"/>
</dbReference>
<protein>
    <recommendedName>
        <fullName evidence="4">Alcohol dehydrogenase-like N-terminal domain-containing protein</fullName>
    </recommendedName>
</protein>
<sequence length="171" mass="18396">MLELVPRPAHITTEVQPGEVLVGVKAPALNSVDGKRRIEKFKATDSELPHRPGYDVDGVVVKGGSDMTKFKEGDEVYAKAEAALNQPQQYGSLERYTAMPEELLAIKPKYLRFAEAASLPLAIETAHEAFESANLKEGQTALVTGGAGGVGNTQQHHSQLRQYAAPSNITA</sequence>
<proteinExistence type="inferred from homology"/>
<evidence type="ECO:0000313" key="6">
    <source>
        <dbReference type="Proteomes" id="UP000822688"/>
    </source>
</evidence>
<dbReference type="GO" id="GO:0016628">
    <property type="term" value="F:oxidoreductase activity, acting on the CH-CH group of donors, NAD or NADP as acceptor"/>
    <property type="evidence" value="ECO:0007669"/>
    <property type="project" value="InterPro"/>
</dbReference>
<dbReference type="Pfam" id="PF08240">
    <property type="entry name" value="ADH_N"/>
    <property type="match status" value="1"/>
</dbReference>